<proteinExistence type="predicted"/>
<evidence type="ECO:0000313" key="2">
    <source>
        <dbReference type="Proteomes" id="UP000031246"/>
    </source>
</evidence>
<evidence type="ECO:0008006" key="3">
    <source>
        <dbReference type="Google" id="ProtNLM"/>
    </source>
</evidence>
<reference evidence="1 2" key="1">
    <citation type="submission" date="2014-10" db="EMBL/GenBank/DDBJ databases">
        <title>Pedobacter Kyungheensis.</title>
        <authorList>
            <person name="Anderson B.M."/>
            <person name="Newman J.D."/>
        </authorList>
    </citation>
    <scope>NUCLEOTIDE SEQUENCE [LARGE SCALE GENOMIC DNA]</scope>
    <source>
        <strain evidence="1 2">KACC 16221</strain>
    </source>
</reference>
<dbReference type="AlphaFoldDB" id="A0A0C1FSR5"/>
<accession>A0A0C1FSR5</accession>
<gene>
    <name evidence="1" type="ORF">OC25_23840</name>
</gene>
<dbReference type="EMBL" id="JSYN01000037">
    <property type="protein sequence ID" value="KIA90934.1"/>
    <property type="molecule type" value="Genomic_DNA"/>
</dbReference>
<dbReference type="RefSeq" id="WP_039481879.1">
    <property type="nucleotide sequence ID" value="NZ_JSYN01000037.1"/>
</dbReference>
<organism evidence="1 2">
    <name type="scientific">Pedobacter kyungheensis</name>
    <dbReference type="NCBI Taxonomy" id="1069985"/>
    <lineage>
        <taxon>Bacteria</taxon>
        <taxon>Pseudomonadati</taxon>
        <taxon>Bacteroidota</taxon>
        <taxon>Sphingobacteriia</taxon>
        <taxon>Sphingobacteriales</taxon>
        <taxon>Sphingobacteriaceae</taxon>
        <taxon>Pedobacter</taxon>
    </lineage>
</organism>
<sequence length="260" mass="30358">MEGRVHYLFDKRVQKPVIYRVGDLNEDITMQEILTYKLGKCHLRFDRPNNTSIFLSSSDRELKQAKTIYNTLIRPKIIQRELFDLSNEDNVLLYDYLEHIQSSIVMAFTAIECLANELLPKDFVYKQKVQGGEIKEFNNKDIERWVSTIDKIALVLPSALGITNPTKYNFWPKFTKLKDLRNDIIHSRNVLPIDQKEHERIILLLLSDSVFGKIKSATELVNKIHSELSEHRNMPFLKEVETINPIEIPTWESLGTTKIE</sequence>
<name>A0A0C1FSR5_9SPHI</name>
<dbReference type="Proteomes" id="UP000031246">
    <property type="component" value="Unassembled WGS sequence"/>
</dbReference>
<keyword evidence="2" id="KW-1185">Reference proteome</keyword>
<evidence type="ECO:0000313" key="1">
    <source>
        <dbReference type="EMBL" id="KIA90934.1"/>
    </source>
</evidence>
<protein>
    <recommendedName>
        <fullName evidence="3">Apea-like HEPN domain-containing protein</fullName>
    </recommendedName>
</protein>
<comment type="caution">
    <text evidence="1">The sequence shown here is derived from an EMBL/GenBank/DDBJ whole genome shotgun (WGS) entry which is preliminary data.</text>
</comment>
<dbReference type="OrthoDB" id="773328at2"/>